<protein>
    <submittedName>
        <fullName evidence="2">Uncharacterized protein</fullName>
    </submittedName>
</protein>
<dbReference type="EMBL" id="MU404352">
    <property type="protein sequence ID" value="KAI1615744.1"/>
    <property type="molecule type" value="Genomic_DNA"/>
</dbReference>
<proteinExistence type="predicted"/>
<accession>A0AAN6IHR4</accession>
<sequence>MPSLDSNEEKSTKHDTPRPNNLHVLMTAQNKDVNICKLSLGLSLFDYPAPTVIGWESRFDQHLLGGGSHLAKISLVLEHLKSLLDSGHQASDLVFMLDAFDIWVQLPWQALLARYHSINEAENKRIYQRMGKAAAKEHVEQTIVFGAGKRCAPNDLYSIACFAIPDSPLPKDLYGANTDSSIGINGAASYRQRYLNSGYAIGPLGDMYRLFVFAERRLNLCMTYNSRNPSPSDPGDNTPGFCYGGSDQSIFADLFGEQEFHREIMRRHHHTWLDSVLEFFWRSRPGSKRPNAILLGAVIDDVLDPSFSHETMDTTYLPGKPHEFGIGLDYFSELGHQTINSEEPEDAQYLFYNESIPAQLKPRSVVACPLNEMLASATDEDPAAALPQDIWTWPLPGVDGPSWPASISLYTHLCLGVVPAMIHHNGKKGRREKDWDKLWYQKQLPAMMNAGVKASGETPWTRMKPGIWTVEAGKEKKFLPWVDACPTEYDQALYGAGFDRGTTPLPEGF</sequence>
<feature type="region of interest" description="Disordered" evidence="1">
    <location>
        <begin position="1"/>
        <end position="21"/>
    </location>
</feature>
<reference evidence="2" key="1">
    <citation type="journal article" date="2022" name="bioRxiv">
        <title>Deciphering the potential niche of two novel black yeast fungi from a biological soil crust based on their genomes, phenotypes, and melanin regulation.</title>
        <authorList>
            <consortium name="DOE Joint Genome Institute"/>
            <person name="Carr E.C."/>
            <person name="Barton Q."/>
            <person name="Grambo S."/>
            <person name="Sullivan M."/>
            <person name="Renfro C.M."/>
            <person name="Kuo A."/>
            <person name="Pangilinan J."/>
            <person name="Lipzen A."/>
            <person name="Keymanesh K."/>
            <person name="Savage E."/>
            <person name="Barry K."/>
            <person name="Grigoriev I.V."/>
            <person name="Riekhof W.R."/>
            <person name="Harris S.S."/>
        </authorList>
    </citation>
    <scope>NUCLEOTIDE SEQUENCE</scope>
    <source>
        <strain evidence="2">JF 03-4F</strain>
    </source>
</reference>
<name>A0AAN6IHR4_9EURO</name>
<evidence type="ECO:0000313" key="2">
    <source>
        <dbReference type="EMBL" id="KAI1615744.1"/>
    </source>
</evidence>
<dbReference type="PANTHER" id="PTHR36587">
    <property type="entry name" value="EXPRESSION SITE-ASSOCIATED GENE 3 (ESAG3)-LIKE PROTEIN"/>
    <property type="match status" value="1"/>
</dbReference>
<dbReference type="AlphaFoldDB" id="A0AAN6IHR4"/>
<feature type="compositionally biased region" description="Basic and acidic residues" evidence="1">
    <location>
        <begin position="7"/>
        <end position="17"/>
    </location>
</feature>
<dbReference type="CDD" id="cd22997">
    <property type="entry name" value="GT_LH"/>
    <property type="match status" value="1"/>
</dbReference>
<dbReference type="Proteomes" id="UP001203852">
    <property type="component" value="Unassembled WGS sequence"/>
</dbReference>
<keyword evidence="3" id="KW-1185">Reference proteome</keyword>
<comment type="caution">
    <text evidence="2">The sequence shown here is derived from an EMBL/GenBank/DDBJ whole genome shotgun (WGS) entry which is preliminary data.</text>
</comment>
<evidence type="ECO:0000256" key="1">
    <source>
        <dbReference type="SAM" id="MobiDB-lite"/>
    </source>
</evidence>
<dbReference type="PANTHER" id="PTHR36587:SF2">
    <property type="entry name" value="EXPRESSION SITE-ASSOCIATED GENE 3 (ESAG3)-LIKE PROTEIN"/>
    <property type="match status" value="1"/>
</dbReference>
<organism evidence="2 3">
    <name type="scientific">Exophiala viscosa</name>
    <dbReference type="NCBI Taxonomy" id="2486360"/>
    <lineage>
        <taxon>Eukaryota</taxon>
        <taxon>Fungi</taxon>
        <taxon>Dikarya</taxon>
        <taxon>Ascomycota</taxon>
        <taxon>Pezizomycotina</taxon>
        <taxon>Eurotiomycetes</taxon>
        <taxon>Chaetothyriomycetidae</taxon>
        <taxon>Chaetothyriales</taxon>
        <taxon>Herpotrichiellaceae</taxon>
        <taxon>Exophiala</taxon>
    </lineage>
</organism>
<evidence type="ECO:0000313" key="3">
    <source>
        <dbReference type="Proteomes" id="UP001203852"/>
    </source>
</evidence>
<gene>
    <name evidence="2" type="ORF">EDD36DRAFT_433541</name>
</gene>